<gene>
    <name evidence="2" type="ORF">HHL09_16695</name>
</gene>
<dbReference type="Proteomes" id="UP000501812">
    <property type="component" value="Chromosome"/>
</dbReference>
<dbReference type="KEGG" id="luo:HHL09_16695"/>
<dbReference type="RefSeq" id="WP_169455755.1">
    <property type="nucleotide sequence ID" value="NZ_CP051774.1"/>
</dbReference>
<evidence type="ECO:0000313" key="3">
    <source>
        <dbReference type="Proteomes" id="UP000501812"/>
    </source>
</evidence>
<dbReference type="AlphaFoldDB" id="A0A858RKT9"/>
<evidence type="ECO:0000313" key="2">
    <source>
        <dbReference type="EMBL" id="QJE97355.1"/>
    </source>
</evidence>
<dbReference type="EMBL" id="CP051774">
    <property type="protein sequence ID" value="QJE97355.1"/>
    <property type="molecule type" value="Genomic_DNA"/>
</dbReference>
<organism evidence="2 3">
    <name type="scientific">Luteolibacter luteus</name>
    <dbReference type="NCBI Taxonomy" id="2728835"/>
    <lineage>
        <taxon>Bacteria</taxon>
        <taxon>Pseudomonadati</taxon>
        <taxon>Verrucomicrobiota</taxon>
        <taxon>Verrucomicrobiia</taxon>
        <taxon>Verrucomicrobiales</taxon>
        <taxon>Verrucomicrobiaceae</taxon>
        <taxon>Luteolibacter</taxon>
    </lineage>
</organism>
<reference evidence="2 3" key="1">
    <citation type="submission" date="2020-04" db="EMBL/GenBank/DDBJ databases">
        <title>Luteolibacter sp. G-1-1-1 isolated from soil.</title>
        <authorList>
            <person name="Dahal R.H."/>
        </authorList>
    </citation>
    <scope>NUCLEOTIDE SEQUENCE [LARGE SCALE GENOMIC DNA]</scope>
    <source>
        <strain evidence="2 3">G-1-1-1</strain>
    </source>
</reference>
<protein>
    <submittedName>
        <fullName evidence="2">Uncharacterized protein</fullName>
    </submittedName>
</protein>
<feature type="region of interest" description="Disordered" evidence="1">
    <location>
        <begin position="53"/>
        <end position="73"/>
    </location>
</feature>
<keyword evidence="3" id="KW-1185">Reference proteome</keyword>
<name>A0A858RKT9_9BACT</name>
<proteinExistence type="predicted"/>
<sequence>MKERIIPAPETISAHEQAAAEITELRRKGIHCHLEENSHAGGHCVDVVVDPEGPVDDVVPPPPARSYVKRRSS</sequence>
<evidence type="ECO:0000256" key="1">
    <source>
        <dbReference type="SAM" id="MobiDB-lite"/>
    </source>
</evidence>
<accession>A0A858RKT9</accession>